<name>A0A8H8V8M7_ORBOL</name>
<evidence type="ECO:0000313" key="2">
    <source>
        <dbReference type="Proteomes" id="UP000614610"/>
    </source>
</evidence>
<proteinExistence type="predicted"/>
<evidence type="ECO:0000313" key="1">
    <source>
        <dbReference type="EMBL" id="KAF3210293.1"/>
    </source>
</evidence>
<protein>
    <submittedName>
        <fullName evidence="1">Uncharacterized protein</fullName>
    </submittedName>
</protein>
<organism evidence="1 2">
    <name type="scientific">Orbilia oligospora</name>
    <name type="common">Nematode-trapping fungus</name>
    <name type="synonym">Arthrobotrys oligospora</name>
    <dbReference type="NCBI Taxonomy" id="2813651"/>
    <lineage>
        <taxon>Eukaryota</taxon>
        <taxon>Fungi</taxon>
        <taxon>Dikarya</taxon>
        <taxon>Ascomycota</taxon>
        <taxon>Pezizomycotina</taxon>
        <taxon>Orbiliomycetes</taxon>
        <taxon>Orbiliales</taxon>
        <taxon>Orbiliaceae</taxon>
        <taxon>Orbilia</taxon>
    </lineage>
</organism>
<accession>A0A8H8V8M7</accession>
<comment type="caution">
    <text evidence="1">The sequence shown here is derived from an EMBL/GenBank/DDBJ whole genome shotgun (WGS) entry which is preliminary data.</text>
</comment>
<dbReference type="EMBL" id="WIWT01000038">
    <property type="protein sequence ID" value="KAF3210293.1"/>
    <property type="molecule type" value="Genomic_DNA"/>
</dbReference>
<reference evidence="1" key="1">
    <citation type="submission" date="2019-06" db="EMBL/GenBank/DDBJ databases">
        <authorList>
            <person name="Palmer J.M."/>
        </authorList>
    </citation>
    <scope>NUCLEOTIDE SEQUENCE</scope>
    <source>
        <strain evidence="1">TWF679</strain>
    </source>
</reference>
<dbReference type="Proteomes" id="UP000614610">
    <property type="component" value="Unassembled WGS sequence"/>
</dbReference>
<dbReference type="AlphaFoldDB" id="A0A8H8V8M7"/>
<sequence length="67" mass="7624">MFTTAQTDLDFEARLDLITRGLGKIDDLAFIQNTLREKNTPALFWGVAPTGRREWSSYGANTCYYVC</sequence>
<gene>
    <name evidence="1" type="ORF">TWF679_006789</name>
</gene>